<keyword evidence="10" id="KW-0931">ER-Golgi transport</keyword>
<keyword evidence="2 18" id="KW-0728">SH3 domain</keyword>
<keyword evidence="7" id="KW-0812">Transmembrane</keyword>
<feature type="compositionally biased region" description="Acidic residues" evidence="19">
    <location>
        <begin position="366"/>
        <end position="375"/>
    </location>
</feature>
<keyword evidence="12" id="KW-1133">Transmembrane helix</keyword>
<dbReference type="GO" id="GO:0006888">
    <property type="term" value="P:endoplasmic reticulum to Golgi vesicle-mediated transport"/>
    <property type="evidence" value="ECO:0007669"/>
    <property type="project" value="TreeGrafter"/>
</dbReference>
<dbReference type="HOGENOM" id="CLU_040043_0_0_1"/>
<evidence type="ECO:0000256" key="5">
    <source>
        <dbReference type="ARBA" id="ARBA00022483"/>
    </source>
</evidence>
<dbReference type="InterPro" id="IPR036028">
    <property type="entry name" value="SH3-like_dom_sf"/>
</dbReference>
<evidence type="ECO:0000256" key="19">
    <source>
        <dbReference type="SAM" id="MobiDB-lite"/>
    </source>
</evidence>
<evidence type="ECO:0000256" key="16">
    <source>
        <dbReference type="ARBA" id="ARBA00061139"/>
    </source>
</evidence>
<dbReference type="GO" id="GO:0070971">
    <property type="term" value="C:endoplasmic reticulum exit site"/>
    <property type="evidence" value="ECO:0007669"/>
    <property type="project" value="TreeGrafter"/>
</dbReference>
<dbReference type="SUPFAM" id="SSF50044">
    <property type="entry name" value="SH3-domain"/>
    <property type="match status" value="1"/>
</dbReference>
<comment type="subcellular location">
    <subcellularLocation>
        <location evidence="1">Endoplasmic reticulum membrane</location>
        <topology evidence="1">Single-pass membrane protein</topology>
    </subcellularLocation>
</comment>
<dbReference type="STRING" id="99883.ENSTNIP00000000073"/>
<reference evidence="22" key="1">
    <citation type="journal article" date="2004" name="Nature">
        <title>Genome duplication in the teleost fish Tetraodon nigroviridis reveals the early vertebrate proto-karyotype.</title>
        <authorList>
            <person name="Jaillon O."/>
            <person name="Aury J.-M."/>
            <person name="Brunet F."/>
            <person name="Petit J.-L."/>
            <person name="Stange-Thomann N."/>
            <person name="Mauceli E."/>
            <person name="Bouneau L."/>
            <person name="Fischer C."/>
            <person name="Ozouf-Costaz C."/>
            <person name="Bernot A."/>
            <person name="Nicaud S."/>
            <person name="Jaffe D."/>
            <person name="Fisher S."/>
            <person name="Lutfalla G."/>
            <person name="Dossat C."/>
            <person name="Segurens B."/>
            <person name="Dasilva C."/>
            <person name="Salanoubat M."/>
            <person name="Levy M."/>
            <person name="Boudet N."/>
            <person name="Castellano S."/>
            <person name="Anthouard V."/>
            <person name="Jubin C."/>
            <person name="Castelli V."/>
            <person name="Katinka M."/>
            <person name="Vacherie B."/>
            <person name="Biemont C."/>
            <person name="Skalli Z."/>
            <person name="Cattolico L."/>
            <person name="Poulain J."/>
            <person name="De Berardinis V."/>
            <person name="Cruaud C."/>
            <person name="Duprat S."/>
            <person name="Brottier P."/>
            <person name="Coutanceau J.-P."/>
            <person name="Gouzy J."/>
            <person name="Parra G."/>
            <person name="Lardier G."/>
            <person name="Chapple C."/>
            <person name="McKernan K.J."/>
            <person name="McEwan P."/>
            <person name="Bosak S."/>
            <person name="Kellis M."/>
            <person name="Volff J.-N."/>
            <person name="Guigo R."/>
            <person name="Zody M.C."/>
            <person name="Mesirov J."/>
            <person name="Lindblad-Toh K."/>
            <person name="Birren B."/>
            <person name="Nusbaum C."/>
            <person name="Kahn D."/>
            <person name="Robinson-Rechavi M."/>
            <person name="Laudet V."/>
            <person name="Schachter V."/>
            <person name="Quetier F."/>
            <person name="Saurin W."/>
            <person name="Scarpelli C."/>
            <person name="Wincker P."/>
            <person name="Lander E.S."/>
            <person name="Weissenbach J."/>
            <person name="Roest Crollius H."/>
        </authorList>
    </citation>
    <scope>NUCLEOTIDE SEQUENCE [LARGE SCALE GENOMIC DNA]</scope>
</reference>
<dbReference type="AlphaFoldDB" id="H3BVR1"/>
<evidence type="ECO:0000256" key="4">
    <source>
        <dbReference type="ARBA" id="ARBA00022481"/>
    </source>
</evidence>
<dbReference type="Pfam" id="PF07653">
    <property type="entry name" value="SH3_2"/>
    <property type="match status" value="1"/>
</dbReference>
<dbReference type="Ensembl" id="ENSTNIT00000004102.1">
    <property type="protein sequence ID" value="ENSTNIP00000000073.1"/>
    <property type="gene ID" value="ENSTNIG00000001489.1"/>
</dbReference>
<organism evidence="21 22">
    <name type="scientific">Tetraodon nigroviridis</name>
    <name type="common">Spotted green pufferfish</name>
    <name type="synonym">Chelonodon nigroviridis</name>
    <dbReference type="NCBI Taxonomy" id="99883"/>
    <lineage>
        <taxon>Eukaryota</taxon>
        <taxon>Metazoa</taxon>
        <taxon>Chordata</taxon>
        <taxon>Craniata</taxon>
        <taxon>Vertebrata</taxon>
        <taxon>Euteleostomi</taxon>
        <taxon>Actinopterygii</taxon>
        <taxon>Neopterygii</taxon>
        <taxon>Teleostei</taxon>
        <taxon>Neoteleostei</taxon>
        <taxon>Acanthomorphata</taxon>
        <taxon>Eupercaria</taxon>
        <taxon>Tetraodontiformes</taxon>
        <taxon>Tetradontoidea</taxon>
        <taxon>Tetraodontidae</taxon>
        <taxon>Tetraodon</taxon>
    </lineage>
</organism>
<proteinExistence type="inferred from homology"/>
<keyword evidence="4" id="KW-0488">Methylation</keyword>
<evidence type="ECO:0000256" key="6">
    <source>
        <dbReference type="ARBA" id="ARBA00022553"/>
    </source>
</evidence>
<evidence type="ECO:0000256" key="9">
    <source>
        <dbReference type="ARBA" id="ARBA00022824"/>
    </source>
</evidence>
<keyword evidence="14" id="KW-0472">Membrane</keyword>
<keyword evidence="15" id="KW-0325">Glycoprotein</keyword>
<evidence type="ECO:0000256" key="14">
    <source>
        <dbReference type="ARBA" id="ARBA00023136"/>
    </source>
</evidence>
<evidence type="ECO:0000256" key="12">
    <source>
        <dbReference type="ARBA" id="ARBA00022989"/>
    </source>
</evidence>
<feature type="region of interest" description="Disordered" evidence="19">
    <location>
        <begin position="117"/>
        <end position="375"/>
    </location>
</feature>
<dbReference type="Gene3D" id="2.30.30.40">
    <property type="entry name" value="SH3 Domains"/>
    <property type="match status" value="1"/>
</dbReference>
<accession>H3BVR1</accession>
<dbReference type="OMA" id="HEYAKEE"/>
<reference evidence="21" key="2">
    <citation type="submission" date="2025-08" db="UniProtKB">
        <authorList>
            <consortium name="Ensembl"/>
        </authorList>
    </citation>
    <scope>IDENTIFICATION</scope>
</reference>
<dbReference type="PANTHER" id="PTHR23158:SF54">
    <property type="entry name" value="TRANSPORT AND GOLGI ORGANIZATION PROTEIN 1 HOMOLOG"/>
    <property type="match status" value="1"/>
</dbReference>
<evidence type="ECO:0000256" key="7">
    <source>
        <dbReference type="ARBA" id="ARBA00022692"/>
    </source>
</evidence>
<evidence type="ECO:0000256" key="10">
    <source>
        <dbReference type="ARBA" id="ARBA00022892"/>
    </source>
</evidence>
<evidence type="ECO:0000313" key="22">
    <source>
        <dbReference type="Proteomes" id="UP000007303"/>
    </source>
</evidence>
<dbReference type="GO" id="GO:0048731">
    <property type="term" value="P:system development"/>
    <property type="evidence" value="ECO:0007669"/>
    <property type="project" value="UniProtKB-ARBA"/>
</dbReference>
<dbReference type="FunFam" id="2.30.30.40:FF:000162">
    <property type="entry name" value="MIA SH3 domain ER export factor 3"/>
    <property type="match status" value="1"/>
</dbReference>
<keyword evidence="5" id="KW-0268">Exocytosis</keyword>
<keyword evidence="3" id="KW-0813">Transport</keyword>
<sequence>KRFSDFKRCADEECSMLLCRGKAVKDFSGPDCRFLSFKKSETIYVYYKLSGRRTDLWAGTIGSSFGYFPKDLIAINHLYTEQEHEIPAEETDFVCFDTGYDQFNNYDVDVLISSSLEGNGDGENKGISDQSQVAKDTQEETQPSADEAAGTEEEETEYRYTPEDLTIDNPSASKPEHILDVETESAFASKVELEPSAVSEETPAEDAQLMQETIMESMPEEVVLENNETKDGATASEEEATEIEPVTISEAAQIPKAKTTFGTTFDAVTTDEETTKNVSPHEEEEREFEEKPSEDEADFTLPGEVPLLSLSQEALNTPASDELRQEERPPAAPEESPEKQNLWSSLGDAVFSVVTGGERTAHDLGSDEEEDDDDE</sequence>
<evidence type="ECO:0000256" key="17">
    <source>
        <dbReference type="ARBA" id="ARBA00068894"/>
    </source>
</evidence>
<feature type="compositionally biased region" description="Polar residues" evidence="19">
    <location>
        <begin position="127"/>
        <end position="144"/>
    </location>
</feature>
<dbReference type="PANTHER" id="PTHR23158">
    <property type="entry name" value="MELANOMA INHIBITORY ACTIVITY-RELATED"/>
    <property type="match status" value="1"/>
</dbReference>
<dbReference type="GO" id="GO:0009306">
    <property type="term" value="P:protein secretion"/>
    <property type="evidence" value="ECO:0007669"/>
    <property type="project" value="TreeGrafter"/>
</dbReference>
<evidence type="ECO:0000256" key="2">
    <source>
        <dbReference type="ARBA" id="ARBA00022443"/>
    </source>
</evidence>
<dbReference type="InterPro" id="IPR051500">
    <property type="entry name" value="cTAGE_MIA/OTOR"/>
</dbReference>
<keyword evidence="22" id="KW-1185">Reference proteome</keyword>
<evidence type="ECO:0000256" key="13">
    <source>
        <dbReference type="ARBA" id="ARBA00023054"/>
    </source>
</evidence>
<feature type="compositionally biased region" description="Polar residues" evidence="19">
    <location>
        <begin position="309"/>
        <end position="319"/>
    </location>
</feature>
<keyword evidence="6" id="KW-0597">Phosphoprotein</keyword>
<evidence type="ECO:0000313" key="21">
    <source>
        <dbReference type="Ensembl" id="ENSTNIP00000000073.1"/>
    </source>
</evidence>
<dbReference type="InParanoid" id="H3BVR1"/>
<feature type="compositionally biased region" description="Low complexity" evidence="19">
    <location>
        <begin position="259"/>
        <end position="268"/>
    </location>
</feature>
<dbReference type="InterPro" id="IPR001452">
    <property type="entry name" value="SH3_domain"/>
</dbReference>
<dbReference type="GO" id="GO:0035459">
    <property type="term" value="P:vesicle cargo loading"/>
    <property type="evidence" value="ECO:0007669"/>
    <property type="project" value="TreeGrafter"/>
</dbReference>
<reference evidence="21" key="3">
    <citation type="submission" date="2025-09" db="UniProtKB">
        <authorList>
            <consortium name="Ensembl"/>
        </authorList>
    </citation>
    <scope>IDENTIFICATION</scope>
</reference>
<dbReference type="Proteomes" id="UP000007303">
    <property type="component" value="Unassembled WGS sequence"/>
</dbReference>
<dbReference type="CDD" id="cd11893">
    <property type="entry name" value="SH3_MIA3"/>
    <property type="match status" value="1"/>
</dbReference>
<keyword evidence="8" id="KW-0732">Signal</keyword>
<keyword evidence="13" id="KW-0175">Coiled coil</keyword>
<protein>
    <recommendedName>
        <fullName evidence="17">Transport and Golgi organization protein 1 homolog</fullName>
    </recommendedName>
</protein>
<dbReference type="GeneTree" id="ENSGT00950000182767"/>
<dbReference type="GO" id="GO:0006887">
    <property type="term" value="P:exocytosis"/>
    <property type="evidence" value="ECO:0007669"/>
    <property type="project" value="UniProtKB-KW"/>
</dbReference>
<comment type="similarity">
    <text evidence="16">Belongs to the MIA/OTOR family. Tango1 subfamily.</text>
</comment>
<evidence type="ECO:0000259" key="20">
    <source>
        <dbReference type="PROSITE" id="PS50002"/>
    </source>
</evidence>
<evidence type="ECO:0000256" key="1">
    <source>
        <dbReference type="ARBA" id="ARBA00004389"/>
    </source>
</evidence>
<name>H3BVR1_TETNG</name>
<evidence type="ECO:0000256" key="18">
    <source>
        <dbReference type="PROSITE-ProRule" id="PRU00192"/>
    </source>
</evidence>
<evidence type="ECO:0000256" key="15">
    <source>
        <dbReference type="ARBA" id="ARBA00023180"/>
    </source>
</evidence>
<feature type="domain" description="SH3" evidence="20">
    <location>
        <begin position="16"/>
        <end position="78"/>
    </location>
</feature>
<evidence type="ECO:0000256" key="3">
    <source>
        <dbReference type="ARBA" id="ARBA00022448"/>
    </source>
</evidence>
<dbReference type="PROSITE" id="PS50002">
    <property type="entry name" value="SH3"/>
    <property type="match status" value="1"/>
</dbReference>
<keyword evidence="9" id="KW-0256">Endoplasmic reticulum</keyword>
<keyword evidence="11" id="KW-0653">Protein transport</keyword>
<feature type="compositionally biased region" description="Basic and acidic residues" evidence="19">
    <location>
        <begin position="273"/>
        <end position="291"/>
    </location>
</feature>
<evidence type="ECO:0000256" key="11">
    <source>
        <dbReference type="ARBA" id="ARBA00022927"/>
    </source>
</evidence>
<dbReference type="GO" id="GO:0005789">
    <property type="term" value="C:endoplasmic reticulum membrane"/>
    <property type="evidence" value="ECO:0007669"/>
    <property type="project" value="UniProtKB-SubCell"/>
</dbReference>
<evidence type="ECO:0000256" key="8">
    <source>
        <dbReference type="ARBA" id="ARBA00022729"/>
    </source>
</evidence>